<reference evidence="3 4" key="1">
    <citation type="journal article" date="2014" name="Int. J. Syst. Evol. Microbiol.">
        <title>Complete genome sequence of Corynebacterium casei LMG S-19264T (=DSM 44701T), isolated from a smear-ripened cheese.</title>
        <authorList>
            <consortium name="US DOE Joint Genome Institute (JGI-PGF)"/>
            <person name="Walter F."/>
            <person name="Albersmeier A."/>
            <person name="Kalinowski J."/>
            <person name="Ruckert C."/>
        </authorList>
    </citation>
    <scope>NUCLEOTIDE SEQUENCE [LARGE SCALE GENOMIC DNA]</scope>
    <source>
        <strain evidence="3 4">CGMCC 4.7206</strain>
    </source>
</reference>
<reference evidence="3" key="3">
    <citation type="submission" date="2020-09" db="EMBL/GenBank/DDBJ databases">
        <authorList>
            <person name="Sun Q."/>
            <person name="Zhou Y."/>
        </authorList>
    </citation>
    <scope>NUCLEOTIDE SEQUENCE</scope>
    <source>
        <strain evidence="3">CGMCC 4.7206</strain>
    </source>
</reference>
<gene>
    <name evidence="2" type="ORF">GCM10009545_06500</name>
    <name evidence="3" type="ORF">GCM10011581_41240</name>
</gene>
<dbReference type="SUPFAM" id="SSF48498">
    <property type="entry name" value="Tetracyclin repressor-like, C-terminal domain"/>
    <property type="match status" value="1"/>
</dbReference>
<dbReference type="EMBL" id="BMMT01000017">
    <property type="protein sequence ID" value="GGI99832.1"/>
    <property type="molecule type" value="Genomic_DNA"/>
</dbReference>
<dbReference type="Proteomes" id="UP000597989">
    <property type="component" value="Unassembled WGS sequence"/>
</dbReference>
<comment type="caution">
    <text evidence="3">The sequence shown here is derived from an EMBL/GenBank/DDBJ whole genome shotgun (WGS) entry which is preliminary data.</text>
</comment>
<evidence type="ECO:0000259" key="1">
    <source>
        <dbReference type="Pfam" id="PF14246"/>
    </source>
</evidence>
<dbReference type="Proteomes" id="UP001500220">
    <property type="component" value="Unassembled WGS sequence"/>
</dbReference>
<dbReference type="InterPro" id="IPR039536">
    <property type="entry name" value="TetR_C_Proteobacteria"/>
</dbReference>
<name>A0A917K6C1_9PSEU</name>
<reference evidence="2" key="4">
    <citation type="submission" date="2023-12" db="EMBL/GenBank/DDBJ databases">
        <authorList>
            <person name="Sun Q."/>
            <person name="Inoue M."/>
        </authorList>
    </citation>
    <scope>NUCLEOTIDE SEQUENCE</scope>
    <source>
        <strain evidence="2">JCM 10664</strain>
    </source>
</reference>
<dbReference type="Gene3D" id="1.10.357.10">
    <property type="entry name" value="Tetracycline Repressor, domain 2"/>
    <property type="match status" value="1"/>
</dbReference>
<dbReference type="Pfam" id="PF14246">
    <property type="entry name" value="TetR_C_7"/>
    <property type="match status" value="1"/>
</dbReference>
<dbReference type="InterPro" id="IPR036271">
    <property type="entry name" value="Tet_transcr_reg_TetR-rel_C_sf"/>
</dbReference>
<evidence type="ECO:0000313" key="5">
    <source>
        <dbReference type="Proteomes" id="UP001500220"/>
    </source>
</evidence>
<protein>
    <recommendedName>
        <fullName evidence="1">Transcriptional regulator TetR C-terminal Proteobacteria type domain-containing protein</fullName>
    </recommendedName>
</protein>
<feature type="domain" description="Transcriptional regulator TetR C-terminal Proteobacteria type" evidence="1">
    <location>
        <begin position="14"/>
        <end position="124"/>
    </location>
</feature>
<dbReference type="RefSeq" id="WP_308424013.1">
    <property type="nucleotide sequence ID" value="NZ_BAAAHC010000003.1"/>
</dbReference>
<proteinExistence type="predicted"/>
<organism evidence="3 4">
    <name type="scientific">Saccharopolyspora thermophila</name>
    <dbReference type="NCBI Taxonomy" id="89367"/>
    <lineage>
        <taxon>Bacteria</taxon>
        <taxon>Bacillati</taxon>
        <taxon>Actinomycetota</taxon>
        <taxon>Actinomycetes</taxon>
        <taxon>Pseudonocardiales</taxon>
        <taxon>Pseudonocardiaceae</taxon>
        <taxon>Saccharopolyspora</taxon>
    </lineage>
</organism>
<sequence>MDLPEDLVAFSRDRVAAVAEFPDHFALVRTLEAEVTRIPPPVLEEWLAAGPQSAHRRLAPYLQRIADRGLLAFDDAEQAADHFNLLTITPVLQRSFYGVIPLPQAAADQIIVSGVRAFLRLYGA</sequence>
<evidence type="ECO:0000313" key="4">
    <source>
        <dbReference type="Proteomes" id="UP000597989"/>
    </source>
</evidence>
<evidence type="ECO:0000313" key="2">
    <source>
        <dbReference type="EMBL" id="GAA0507145.1"/>
    </source>
</evidence>
<keyword evidence="5" id="KW-1185">Reference proteome</keyword>
<reference evidence="2 5" key="2">
    <citation type="journal article" date="2019" name="Int. J. Syst. Evol. Microbiol.">
        <title>The Global Catalogue of Microorganisms (GCM) 10K type strain sequencing project: providing services to taxonomists for standard genome sequencing and annotation.</title>
        <authorList>
            <consortium name="The Broad Institute Genomics Platform"/>
            <consortium name="The Broad Institute Genome Sequencing Center for Infectious Disease"/>
            <person name="Wu L."/>
            <person name="Ma J."/>
        </authorList>
    </citation>
    <scope>NUCLEOTIDE SEQUENCE [LARGE SCALE GENOMIC DNA]</scope>
    <source>
        <strain evidence="2 5">JCM 10664</strain>
    </source>
</reference>
<accession>A0A917K6C1</accession>
<dbReference type="EMBL" id="BAAAHC010000003">
    <property type="protein sequence ID" value="GAA0507145.1"/>
    <property type="molecule type" value="Genomic_DNA"/>
</dbReference>
<evidence type="ECO:0000313" key="3">
    <source>
        <dbReference type="EMBL" id="GGI99832.1"/>
    </source>
</evidence>
<dbReference type="AlphaFoldDB" id="A0A917K6C1"/>